<organism evidence="4">
    <name type="scientific">Fagus sylvatica</name>
    <name type="common">Beechnut</name>
    <dbReference type="NCBI Taxonomy" id="28930"/>
    <lineage>
        <taxon>Eukaryota</taxon>
        <taxon>Viridiplantae</taxon>
        <taxon>Streptophyta</taxon>
        <taxon>Embryophyta</taxon>
        <taxon>Tracheophyta</taxon>
        <taxon>Spermatophyta</taxon>
        <taxon>Magnoliopsida</taxon>
        <taxon>eudicotyledons</taxon>
        <taxon>Gunneridae</taxon>
        <taxon>Pentapetalae</taxon>
        <taxon>rosids</taxon>
        <taxon>fabids</taxon>
        <taxon>Fagales</taxon>
        <taxon>Fagaceae</taxon>
        <taxon>Fagus</taxon>
    </lineage>
</organism>
<protein>
    <recommendedName>
        <fullName evidence="3">CCHC-type domain-containing protein</fullName>
    </recommendedName>
</protein>
<evidence type="ECO:0000313" key="4">
    <source>
        <dbReference type="EMBL" id="SPC85359.1"/>
    </source>
</evidence>
<name>A0A2N9FES9_FAGSY</name>
<accession>A0A2N9FES9</accession>
<evidence type="ECO:0000259" key="3">
    <source>
        <dbReference type="PROSITE" id="PS50158"/>
    </source>
</evidence>
<feature type="compositionally biased region" description="Acidic residues" evidence="2">
    <location>
        <begin position="67"/>
        <end position="82"/>
    </location>
</feature>
<keyword evidence="1" id="KW-0862">Zinc</keyword>
<proteinExistence type="predicted"/>
<feature type="region of interest" description="Disordered" evidence="2">
    <location>
        <begin position="368"/>
        <end position="452"/>
    </location>
</feature>
<dbReference type="EMBL" id="OIVN01000778">
    <property type="protein sequence ID" value="SPC85359.1"/>
    <property type="molecule type" value="Genomic_DNA"/>
</dbReference>
<feature type="region of interest" description="Disordered" evidence="2">
    <location>
        <begin position="466"/>
        <end position="518"/>
    </location>
</feature>
<feature type="compositionally biased region" description="Basic residues" evidence="2">
    <location>
        <begin position="407"/>
        <end position="423"/>
    </location>
</feature>
<dbReference type="PROSITE" id="PS50158">
    <property type="entry name" value="ZF_CCHC"/>
    <property type="match status" value="1"/>
</dbReference>
<dbReference type="AlphaFoldDB" id="A0A2N9FES9"/>
<evidence type="ECO:0000256" key="2">
    <source>
        <dbReference type="SAM" id="MobiDB-lite"/>
    </source>
</evidence>
<dbReference type="GO" id="GO:0008270">
    <property type="term" value="F:zinc ion binding"/>
    <property type="evidence" value="ECO:0007669"/>
    <property type="project" value="UniProtKB-KW"/>
</dbReference>
<dbReference type="GO" id="GO:0003676">
    <property type="term" value="F:nucleic acid binding"/>
    <property type="evidence" value="ECO:0007669"/>
    <property type="project" value="InterPro"/>
</dbReference>
<dbReference type="PANTHER" id="PTHR31973:SF187">
    <property type="entry name" value="MUTATOR TRANSPOSASE MUDRA PROTEIN"/>
    <property type="match status" value="1"/>
</dbReference>
<feature type="compositionally biased region" description="Acidic residues" evidence="2">
    <location>
        <begin position="96"/>
        <end position="115"/>
    </location>
</feature>
<feature type="domain" description="CCHC-type" evidence="3">
    <location>
        <begin position="410"/>
        <end position="425"/>
    </location>
</feature>
<feature type="region of interest" description="Disordered" evidence="2">
    <location>
        <begin position="67"/>
        <end position="115"/>
    </location>
</feature>
<evidence type="ECO:0000256" key="1">
    <source>
        <dbReference type="PROSITE-ProRule" id="PRU00047"/>
    </source>
</evidence>
<gene>
    <name evidence="4" type="ORF">FSB_LOCUS13241</name>
</gene>
<keyword evidence="1" id="KW-0863">Zinc-finger</keyword>
<feature type="compositionally biased region" description="Low complexity" evidence="2">
    <location>
        <begin position="466"/>
        <end position="498"/>
    </location>
</feature>
<keyword evidence="1" id="KW-0479">Metal-binding</keyword>
<dbReference type="InterPro" id="IPR001878">
    <property type="entry name" value="Znf_CCHC"/>
</dbReference>
<feature type="compositionally biased region" description="Basic residues" evidence="2">
    <location>
        <begin position="376"/>
        <end position="390"/>
    </location>
</feature>
<dbReference type="PANTHER" id="PTHR31973">
    <property type="entry name" value="POLYPROTEIN, PUTATIVE-RELATED"/>
    <property type="match status" value="1"/>
</dbReference>
<sequence length="546" mass="60662">MVRELGYALISRLWFRVPGISIEDGGLQQINSDHDAMLMTELVPGYGEIEVFVEHIVEEPIINSDFEDVDDDYNDMMDDEISDQNAYNSDYNSDAENSDADNSDDDSWDSVEDDEQPEVMGAGVLDSDYEKVEANADVESSARRPRFKEAMTEYAVEGGWGIRFVKNDKVRVRAVCQEGCKFVAYLAKLPRELTFQLKTLQLEHSCSRCFKNPRMTAKFLAKKLVGRVKDQPDIKLKSIQKKMLVKTNRRMTYMSDQQKGLVQYFESTFPTQEHRSCCRHIYNNLKRRHPGILIKELFWRAAQATYIQEFEKVMSELKEVDSCHYMHSLQQVRKLINMLMIVTKSQAYKKCYEKMILPINGTTMWAKTGLPPVKPPHLRRPPGRPKKKRVREPDEPKAGTKLGRSGTTKKCKKCGRLGHNKRSCKGEVGGNSKLPQTRGEKRKMTKGGSMAPAASSVAAAPAGSSVAAHAPAASSVAATGAAASPSAAAGAAASSSNTKAKKKQKKGTSTTITAETLRASKNASRYMGAFKVVGSQESVHGPIAKQ</sequence>
<reference evidence="4" key="1">
    <citation type="submission" date="2018-02" db="EMBL/GenBank/DDBJ databases">
        <authorList>
            <person name="Cohen D.B."/>
            <person name="Kent A.D."/>
        </authorList>
    </citation>
    <scope>NUCLEOTIDE SEQUENCE</scope>
</reference>